<proteinExistence type="predicted"/>
<evidence type="ECO:0000313" key="2">
    <source>
        <dbReference type="EMBL" id="VDM94258.1"/>
    </source>
</evidence>
<organism evidence="4">
    <name type="scientific">Onchocerca ochengi</name>
    <name type="common">Filarial nematode worm</name>
    <dbReference type="NCBI Taxonomy" id="42157"/>
    <lineage>
        <taxon>Eukaryota</taxon>
        <taxon>Metazoa</taxon>
        <taxon>Ecdysozoa</taxon>
        <taxon>Nematoda</taxon>
        <taxon>Chromadorea</taxon>
        <taxon>Rhabditida</taxon>
        <taxon>Spirurina</taxon>
        <taxon>Spiruromorpha</taxon>
        <taxon>Filarioidea</taxon>
        <taxon>Onchocercidae</taxon>
        <taxon>Onchocerca</taxon>
    </lineage>
</organism>
<accession>A0A182EQW6</accession>
<evidence type="ECO:0000256" key="1">
    <source>
        <dbReference type="SAM" id="MobiDB-lite"/>
    </source>
</evidence>
<dbReference type="Proteomes" id="UP000271087">
    <property type="component" value="Unassembled WGS sequence"/>
</dbReference>
<dbReference type="AlphaFoldDB" id="A0A182EQW6"/>
<dbReference type="OrthoDB" id="10454646at2759"/>
<evidence type="ECO:0000313" key="4">
    <source>
        <dbReference type="WBParaSite" id="nOo.2.0.1.t10531-RA"/>
    </source>
</evidence>
<name>A0A182EQW6_ONCOC</name>
<feature type="region of interest" description="Disordered" evidence="1">
    <location>
        <begin position="53"/>
        <end position="72"/>
    </location>
</feature>
<dbReference type="WBParaSite" id="nOo.2.0.1.t10531-RA">
    <property type="protein sequence ID" value="nOo.2.0.1.t10531-RA"/>
    <property type="gene ID" value="nOo.2.0.1.g10531"/>
</dbReference>
<evidence type="ECO:0000313" key="3">
    <source>
        <dbReference type="Proteomes" id="UP000271087"/>
    </source>
</evidence>
<dbReference type="EMBL" id="UYRW01006138">
    <property type="protein sequence ID" value="VDM94258.1"/>
    <property type="molecule type" value="Genomic_DNA"/>
</dbReference>
<sequence>MNFTQSIPSKAAHGKNQISDDKIGLIGTEQTPTTILQTFNNGKGPSLLFSEDSSMVMDSPIQNEKRRRRRKRRRTFEACFYQFSLNLKVKRNLIIE</sequence>
<reference evidence="4" key="1">
    <citation type="submission" date="2016-06" db="UniProtKB">
        <authorList>
            <consortium name="WormBaseParasite"/>
        </authorList>
    </citation>
    <scope>IDENTIFICATION</scope>
</reference>
<keyword evidence="3" id="KW-1185">Reference proteome</keyword>
<protein>
    <submittedName>
        <fullName evidence="2 4">Uncharacterized protein</fullName>
    </submittedName>
</protein>
<feature type="region of interest" description="Disordered" evidence="1">
    <location>
        <begin position="1"/>
        <end position="22"/>
    </location>
</feature>
<gene>
    <name evidence="2" type="ORF">NOO_LOCUS10531</name>
</gene>
<reference evidence="2 3" key="2">
    <citation type="submission" date="2018-08" db="EMBL/GenBank/DDBJ databases">
        <authorList>
            <person name="Laetsch R D."/>
            <person name="Stevens L."/>
            <person name="Kumar S."/>
            <person name="Blaxter L. M."/>
        </authorList>
    </citation>
    <scope>NUCLEOTIDE SEQUENCE [LARGE SCALE GENOMIC DNA]</scope>
</reference>